<dbReference type="Proteomes" id="UP000092714">
    <property type="component" value="Unassembled WGS sequence"/>
</dbReference>
<gene>
    <name evidence="1" type="ORF">CP373A1_06040</name>
</gene>
<evidence type="ECO:0000313" key="1">
    <source>
        <dbReference type="EMBL" id="OBY11509.1"/>
    </source>
</evidence>
<keyword evidence="2" id="KW-1185">Reference proteome</keyword>
<dbReference type="GeneID" id="42777758"/>
<dbReference type="eggNOG" id="ENOG5030GK6">
    <property type="taxonomic scope" value="Bacteria"/>
</dbReference>
<name>A0A174HSL2_9CLOT</name>
<organism evidence="1 2">
    <name type="scientific">Clostridium paraputrificum</name>
    <dbReference type="NCBI Taxonomy" id="29363"/>
    <lineage>
        <taxon>Bacteria</taxon>
        <taxon>Bacillati</taxon>
        <taxon>Bacillota</taxon>
        <taxon>Clostridia</taxon>
        <taxon>Eubacteriales</taxon>
        <taxon>Clostridiaceae</taxon>
        <taxon>Clostridium</taxon>
    </lineage>
</organism>
<dbReference type="AlphaFoldDB" id="A0A174HSL2"/>
<proteinExistence type="predicted"/>
<dbReference type="RefSeq" id="WP_051195969.1">
    <property type="nucleotide sequence ID" value="NZ_CABHIH010000001.1"/>
</dbReference>
<comment type="caution">
    <text evidence="1">The sequence shown here is derived from an EMBL/GenBank/DDBJ whole genome shotgun (WGS) entry which is preliminary data.</text>
</comment>
<dbReference type="EMBL" id="MAPZ01000014">
    <property type="protein sequence ID" value="OBY11509.1"/>
    <property type="molecule type" value="Genomic_DNA"/>
</dbReference>
<accession>A0A174HSL2</accession>
<protein>
    <submittedName>
        <fullName evidence="1">Uncharacterized protein</fullName>
    </submittedName>
</protein>
<dbReference type="OrthoDB" id="1910662at2"/>
<sequence length="155" mass="17758">MKNNYSDFNNIFGNESEYSSFSERDIEELNLLSYQHIADIISIIGDLLSYLSTIESINLIYSRYTNETENVPNPDIPAVQSLELLVISRFIYTQLGFIRFDHLKERKAKGEVDFSLEPDIYVNISNILRTSGTLYALLAAYGIYERDLSQPIIGI</sequence>
<reference evidence="1 2" key="1">
    <citation type="submission" date="2016-06" db="EMBL/GenBank/DDBJ databases">
        <authorList>
            <person name="Kjaerup R.B."/>
            <person name="Dalgaard T.S."/>
            <person name="Juul-Madsen H.R."/>
        </authorList>
    </citation>
    <scope>NUCLEOTIDE SEQUENCE [LARGE SCALE GENOMIC DNA]</scope>
    <source>
        <strain evidence="1 2">373-A1</strain>
    </source>
</reference>
<evidence type="ECO:0000313" key="2">
    <source>
        <dbReference type="Proteomes" id="UP000092714"/>
    </source>
</evidence>